<dbReference type="NCBIfam" id="NF008750">
    <property type="entry name" value="PRK11784.1-2"/>
    <property type="match status" value="1"/>
</dbReference>
<dbReference type="Pfam" id="PF00581">
    <property type="entry name" value="Rhodanese"/>
    <property type="match status" value="1"/>
</dbReference>
<evidence type="ECO:0000313" key="3">
    <source>
        <dbReference type="EMBL" id="QEK12218.1"/>
    </source>
</evidence>
<keyword evidence="1" id="KW-0711">Selenium</keyword>
<dbReference type="InterPro" id="IPR017582">
    <property type="entry name" value="SelU"/>
</dbReference>
<dbReference type="Pfam" id="PF26341">
    <property type="entry name" value="AAA_SelU"/>
    <property type="match status" value="1"/>
</dbReference>
<dbReference type="NCBIfam" id="TIGR03167">
    <property type="entry name" value="tRNA_sel_U_synt"/>
    <property type="match status" value="1"/>
</dbReference>
<dbReference type="Gene3D" id="3.40.250.10">
    <property type="entry name" value="Rhodanese-like domain"/>
    <property type="match status" value="1"/>
</dbReference>
<dbReference type="EMBL" id="CP042243">
    <property type="protein sequence ID" value="QEK12218.1"/>
    <property type="molecule type" value="Genomic_DNA"/>
</dbReference>
<gene>
    <name evidence="3" type="primary">mnmH</name>
    <name evidence="3" type="ORF">FQB35_07430</name>
</gene>
<organism evidence="3 4">
    <name type="scientific">Crassaminicella thermophila</name>
    <dbReference type="NCBI Taxonomy" id="2599308"/>
    <lineage>
        <taxon>Bacteria</taxon>
        <taxon>Bacillati</taxon>
        <taxon>Bacillota</taxon>
        <taxon>Clostridia</taxon>
        <taxon>Eubacteriales</taxon>
        <taxon>Clostridiaceae</taxon>
        <taxon>Crassaminicella</taxon>
    </lineage>
</organism>
<dbReference type="SMART" id="SM00450">
    <property type="entry name" value="RHOD"/>
    <property type="match status" value="1"/>
</dbReference>
<protein>
    <submittedName>
        <fullName evidence="3">tRNA 2-selenouridine(34) synthase MnmH</fullName>
    </submittedName>
</protein>
<feature type="domain" description="Rhodanese" evidence="2">
    <location>
        <begin position="20"/>
        <end position="143"/>
    </location>
</feature>
<dbReference type="OrthoDB" id="9808735at2"/>
<dbReference type="Proteomes" id="UP000324646">
    <property type="component" value="Chromosome"/>
</dbReference>
<dbReference type="PANTHER" id="PTHR30401:SF0">
    <property type="entry name" value="TRNA 2-SELENOURIDINE SYNTHASE"/>
    <property type="match status" value="1"/>
</dbReference>
<dbReference type="PANTHER" id="PTHR30401">
    <property type="entry name" value="TRNA 2-SELENOURIDINE SYNTHASE"/>
    <property type="match status" value="1"/>
</dbReference>
<evidence type="ECO:0000256" key="1">
    <source>
        <dbReference type="ARBA" id="ARBA00023266"/>
    </source>
</evidence>
<dbReference type="GO" id="GO:0002098">
    <property type="term" value="P:tRNA wobble uridine modification"/>
    <property type="evidence" value="ECO:0007669"/>
    <property type="project" value="InterPro"/>
</dbReference>
<dbReference type="InterPro" id="IPR027417">
    <property type="entry name" value="P-loop_NTPase"/>
</dbReference>
<dbReference type="PROSITE" id="PS50206">
    <property type="entry name" value="RHODANESE_3"/>
    <property type="match status" value="1"/>
</dbReference>
<sequence length="362" mass="42205">MIRNRGIEVLKVIDIKEALALKNVLFIDVRSQSEYDDGTIPGSVNIPILDDAERVIIGTIYRKKSPDEATLEGLNFASNKLPNLYKKIKEYSKKYDNIVIFCWRGGMRSTSVCTLLSMLKISNIYRLTGGYKNYRKYVIDFLKNKIDRYKFVMLHGLTGVGKTHILEKLQCIGKPVLNLEKIAKNSGSVFGNIVFSGKPPTQKMFESLIFNVLYKAEEDYIFVESESKRIGSVQIPEAVYNRMINGYHILLKTTLENRIKIILEDYVVHLEENDFKIMKSINHLRKRLGNEAVDKLIKKIDTKDYTYVVKYLMEYYYDPLYKYSIKKYNNYDIVIDYDDINDVLPIINSFLNNIRITRRELE</sequence>
<dbReference type="KEGG" id="crs:FQB35_07430"/>
<dbReference type="SUPFAM" id="SSF52540">
    <property type="entry name" value="P-loop containing nucleoside triphosphate hydrolases"/>
    <property type="match status" value="1"/>
</dbReference>
<dbReference type="AlphaFoldDB" id="A0A5C0SG10"/>
<reference evidence="3 4" key="1">
    <citation type="submission" date="2019-07" db="EMBL/GenBank/DDBJ databases">
        <title>Complete genome of Crassaminicella thermophila SY095.</title>
        <authorList>
            <person name="Li X."/>
        </authorList>
    </citation>
    <scope>NUCLEOTIDE SEQUENCE [LARGE SCALE GENOMIC DNA]</scope>
    <source>
        <strain evidence="3 4">SY095</strain>
    </source>
</reference>
<dbReference type="InterPro" id="IPR058840">
    <property type="entry name" value="AAA_SelU"/>
</dbReference>
<dbReference type="InterPro" id="IPR036873">
    <property type="entry name" value="Rhodanese-like_dom_sf"/>
</dbReference>
<evidence type="ECO:0000313" key="4">
    <source>
        <dbReference type="Proteomes" id="UP000324646"/>
    </source>
</evidence>
<proteinExistence type="predicted"/>
<dbReference type="SUPFAM" id="SSF52821">
    <property type="entry name" value="Rhodanese/Cell cycle control phosphatase"/>
    <property type="match status" value="1"/>
</dbReference>
<dbReference type="GO" id="GO:0043828">
    <property type="term" value="F:tRNA 2-selenouridine synthase activity"/>
    <property type="evidence" value="ECO:0007669"/>
    <property type="project" value="InterPro"/>
</dbReference>
<evidence type="ECO:0000259" key="2">
    <source>
        <dbReference type="PROSITE" id="PS50206"/>
    </source>
</evidence>
<accession>A0A5C0SG10</accession>
<dbReference type="InterPro" id="IPR001763">
    <property type="entry name" value="Rhodanese-like_dom"/>
</dbReference>
<keyword evidence="4" id="KW-1185">Reference proteome</keyword>
<name>A0A5C0SG10_CRATE</name>